<name>B7P4D1_IXOSC</name>
<proteinExistence type="predicted"/>
<dbReference type="EMBL" id="DS635119">
    <property type="protein sequence ID" value="EEC01453.1"/>
    <property type="molecule type" value="Genomic_DNA"/>
</dbReference>
<feature type="region of interest" description="Disordered" evidence="1">
    <location>
        <begin position="1"/>
        <end position="32"/>
    </location>
</feature>
<sequence length="116" mass="12644">MKKKKKEKSRGEKKRRITKQHSLHSTAGQPAARHCLLQAGPSCSQPRLWRDSVSARVPRRAPLLTPVSGNSNCSSTPATDTTASLVQEEDASAEGSPRPTQKVWNPKFPEGLTSSI</sequence>
<dbReference type="AlphaFoldDB" id="B7P4D1"/>
<feature type="region of interest" description="Disordered" evidence="1">
    <location>
        <begin position="60"/>
        <end position="116"/>
    </location>
</feature>
<dbReference type="PaxDb" id="6945-B7P4D1"/>
<accession>B7P4D1</accession>
<dbReference type="InParanoid" id="B7P4D1"/>
<dbReference type="EMBL" id="ABJB010501715">
    <property type="status" value="NOT_ANNOTATED_CDS"/>
    <property type="molecule type" value="Genomic_DNA"/>
</dbReference>
<reference evidence="3" key="2">
    <citation type="submission" date="2020-05" db="UniProtKB">
        <authorList>
            <consortium name="EnsemblMetazoa"/>
        </authorList>
    </citation>
    <scope>IDENTIFICATION</scope>
    <source>
        <strain evidence="3">wikel</strain>
    </source>
</reference>
<dbReference type="Proteomes" id="UP000001555">
    <property type="component" value="Unassembled WGS sequence"/>
</dbReference>
<evidence type="ECO:0000256" key="1">
    <source>
        <dbReference type="SAM" id="MobiDB-lite"/>
    </source>
</evidence>
<gene>
    <name evidence="2" type="ORF">IscW_ISCW001256</name>
</gene>
<reference evidence="2 4" key="1">
    <citation type="submission" date="2008-03" db="EMBL/GenBank/DDBJ databases">
        <title>Annotation of Ixodes scapularis.</title>
        <authorList>
            <consortium name="Ixodes scapularis Genome Project Consortium"/>
            <person name="Caler E."/>
            <person name="Hannick L.I."/>
            <person name="Bidwell S."/>
            <person name="Joardar V."/>
            <person name="Thiagarajan M."/>
            <person name="Amedeo P."/>
            <person name="Galinsky K.J."/>
            <person name="Schobel S."/>
            <person name="Inman J."/>
            <person name="Hostetler J."/>
            <person name="Miller J."/>
            <person name="Hammond M."/>
            <person name="Megy K."/>
            <person name="Lawson D."/>
            <person name="Kodira C."/>
            <person name="Sutton G."/>
            <person name="Meyer J."/>
            <person name="Hill C.A."/>
            <person name="Birren B."/>
            <person name="Nene V."/>
            <person name="Collins F."/>
            <person name="Alarcon-Chaidez F."/>
            <person name="Wikel S."/>
            <person name="Strausberg R."/>
        </authorList>
    </citation>
    <scope>NUCLEOTIDE SEQUENCE [LARGE SCALE GENOMIC DNA]</scope>
    <source>
        <strain evidence="4">Wikel</strain>
        <strain evidence="2">Wikel colony</strain>
    </source>
</reference>
<feature type="compositionally biased region" description="Basic residues" evidence="1">
    <location>
        <begin position="1"/>
        <end position="22"/>
    </location>
</feature>
<dbReference type="VEuPathDB" id="VectorBase:ISCI001256"/>
<feature type="compositionally biased region" description="Polar residues" evidence="1">
    <location>
        <begin position="67"/>
        <end position="85"/>
    </location>
</feature>
<organism>
    <name type="scientific">Ixodes scapularis</name>
    <name type="common">Black-legged tick</name>
    <name type="synonym">Deer tick</name>
    <dbReference type="NCBI Taxonomy" id="6945"/>
    <lineage>
        <taxon>Eukaryota</taxon>
        <taxon>Metazoa</taxon>
        <taxon>Ecdysozoa</taxon>
        <taxon>Arthropoda</taxon>
        <taxon>Chelicerata</taxon>
        <taxon>Arachnida</taxon>
        <taxon>Acari</taxon>
        <taxon>Parasitiformes</taxon>
        <taxon>Ixodida</taxon>
        <taxon>Ixodoidea</taxon>
        <taxon>Ixodidae</taxon>
        <taxon>Ixodinae</taxon>
        <taxon>Ixodes</taxon>
    </lineage>
</organism>
<evidence type="ECO:0000313" key="2">
    <source>
        <dbReference type="EMBL" id="EEC01453.1"/>
    </source>
</evidence>
<dbReference type="EnsemblMetazoa" id="ISCW001256-RA">
    <property type="protein sequence ID" value="ISCW001256-PA"/>
    <property type="gene ID" value="ISCW001256"/>
</dbReference>
<dbReference type="VEuPathDB" id="VectorBase:ISCW001256"/>
<evidence type="ECO:0000313" key="4">
    <source>
        <dbReference type="Proteomes" id="UP000001555"/>
    </source>
</evidence>
<keyword evidence="4" id="KW-1185">Reference proteome</keyword>
<protein>
    <submittedName>
        <fullName evidence="2 3">Uncharacterized protein</fullName>
    </submittedName>
</protein>
<evidence type="ECO:0000313" key="3">
    <source>
        <dbReference type="EnsemblMetazoa" id="ISCW001256-PA"/>
    </source>
</evidence>
<dbReference type="HOGENOM" id="CLU_2099532_0_0_1"/>